<keyword evidence="1" id="KW-1133">Transmembrane helix</keyword>
<dbReference type="Pfam" id="PF00557">
    <property type="entry name" value="Peptidase_M24"/>
    <property type="match status" value="1"/>
</dbReference>
<protein>
    <recommendedName>
        <fullName evidence="2">Peptidase M24 domain-containing protein</fullName>
    </recommendedName>
</protein>
<organism evidence="3 4">
    <name type="scientific">Hericium alpestre</name>
    <dbReference type="NCBI Taxonomy" id="135208"/>
    <lineage>
        <taxon>Eukaryota</taxon>
        <taxon>Fungi</taxon>
        <taxon>Dikarya</taxon>
        <taxon>Basidiomycota</taxon>
        <taxon>Agaricomycotina</taxon>
        <taxon>Agaricomycetes</taxon>
        <taxon>Russulales</taxon>
        <taxon>Hericiaceae</taxon>
        <taxon>Hericium</taxon>
    </lineage>
</organism>
<dbReference type="InterPro" id="IPR036005">
    <property type="entry name" value="Creatinase/aminopeptidase-like"/>
</dbReference>
<sequence>MKYSAVSQADQDRVEEEERRLQWIPSFRKPLFYLSLVCLWIVVFFAPLLAEHYDFITAKSHASIPSYSHLATHCASVSSIPASEFQQRQQTLAEMLHALNASAYIAEPGASALYYGNISGSAWHLSERPLLLLVTPEIARPSEGAAEVRPKISVLTPAFEATRAKLLPVPAEQVSYPEWPEDVNPYEVAVSAISSLVPEGKIYVDGAIRHFIVDGLQKAAPKARVLNAPVEIRELRERKSQRELEIMKCANEVTVLAIRAVRARLFEGIRESEASGYMHDALAAAGLQDLFYLVLFGENAALPHGSGTDRILGKHDFVLIDCGGSLHSYQSDVTRTFLLDDSSVNDEKMALWNTIKAAQAYALQTARAGVLTRVVDQAARDVISEGANVQYFTHRLGHGIGLEGHESPYLVGGSNDIIQIGHTFSDEPGIYIEGKVGVRLEDCFYINNDGEAVYLTQGVGGPARNPWSP</sequence>
<dbReference type="InterPro" id="IPR050659">
    <property type="entry name" value="Peptidase_M24B"/>
</dbReference>
<dbReference type="SUPFAM" id="SSF53092">
    <property type="entry name" value="Creatinase/prolidase N-terminal domain"/>
    <property type="match status" value="1"/>
</dbReference>
<dbReference type="OrthoDB" id="9995434at2759"/>
<evidence type="ECO:0000313" key="3">
    <source>
        <dbReference type="EMBL" id="TFY82286.1"/>
    </source>
</evidence>
<keyword evidence="4" id="KW-1185">Reference proteome</keyword>
<keyword evidence="1" id="KW-0472">Membrane</keyword>
<proteinExistence type="predicted"/>
<dbReference type="Gene3D" id="3.90.230.10">
    <property type="entry name" value="Creatinase/methionine aminopeptidase superfamily"/>
    <property type="match status" value="1"/>
</dbReference>
<dbReference type="Proteomes" id="UP000298061">
    <property type="component" value="Unassembled WGS sequence"/>
</dbReference>
<dbReference type="STRING" id="135208.A0A4Z0A5G4"/>
<dbReference type="PANTHER" id="PTHR46112:SF2">
    <property type="entry name" value="XAA-PRO AMINOPEPTIDASE P-RELATED"/>
    <property type="match status" value="1"/>
</dbReference>
<accession>A0A4Z0A5G4</accession>
<dbReference type="EMBL" id="SFCI01000123">
    <property type="protein sequence ID" value="TFY82286.1"/>
    <property type="molecule type" value="Genomic_DNA"/>
</dbReference>
<dbReference type="Gene3D" id="3.40.350.10">
    <property type="entry name" value="Creatinase/prolidase N-terminal domain"/>
    <property type="match status" value="1"/>
</dbReference>
<comment type="caution">
    <text evidence="3">The sequence shown here is derived from an EMBL/GenBank/DDBJ whole genome shotgun (WGS) entry which is preliminary data.</text>
</comment>
<dbReference type="InterPro" id="IPR000994">
    <property type="entry name" value="Pept_M24"/>
</dbReference>
<evidence type="ECO:0000256" key="1">
    <source>
        <dbReference type="SAM" id="Phobius"/>
    </source>
</evidence>
<keyword evidence="1" id="KW-0812">Transmembrane</keyword>
<dbReference type="PANTHER" id="PTHR46112">
    <property type="entry name" value="AMINOPEPTIDASE"/>
    <property type="match status" value="1"/>
</dbReference>
<dbReference type="InterPro" id="IPR029149">
    <property type="entry name" value="Creatin/AminoP/Spt16_N"/>
</dbReference>
<dbReference type="SUPFAM" id="SSF55920">
    <property type="entry name" value="Creatinase/aminopeptidase"/>
    <property type="match status" value="1"/>
</dbReference>
<dbReference type="AlphaFoldDB" id="A0A4Z0A5G4"/>
<gene>
    <name evidence="3" type="ORF">EWM64_g1725</name>
</gene>
<feature type="transmembrane region" description="Helical" evidence="1">
    <location>
        <begin position="31"/>
        <end position="50"/>
    </location>
</feature>
<evidence type="ECO:0000259" key="2">
    <source>
        <dbReference type="Pfam" id="PF00557"/>
    </source>
</evidence>
<feature type="domain" description="Peptidase M24" evidence="2">
    <location>
        <begin position="245"/>
        <end position="447"/>
    </location>
</feature>
<evidence type="ECO:0000313" key="4">
    <source>
        <dbReference type="Proteomes" id="UP000298061"/>
    </source>
</evidence>
<reference evidence="3 4" key="1">
    <citation type="submission" date="2019-02" db="EMBL/GenBank/DDBJ databases">
        <title>Genome sequencing of the rare red list fungi Hericium alpestre (H. flagellum).</title>
        <authorList>
            <person name="Buettner E."/>
            <person name="Kellner H."/>
        </authorList>
    </citation>
    <scope>NUCLEOTIDE SEQUENCE [LARGE SCALE GENOMIC DNA]</scope>
    <source>
        <strain evidence="3 4">DSM 108284</strain>
    </source>
</reference>
<name>A0A4Z0A5G4_9AGAM</name>